<evidence type="ECO:0000313" key="5">
    <source>
        <dbReference type="Proteomes" id="UP001432027"/>
    </source>
</evidence>
<dbReference type="EMBL" id="BTSX01000002">
    <property type="protein sequence ID" value="GMS84655.1"/>
    <property type="molecule type" value="Genomic_DNA"/>
</dbReference>
<dbReference type="Proteomes" id="UP001432027">
    <property type="component" value="Unassembled WGS sequence"/>
</dbReference>
<evidence type="ECO:0008006" key="6">
    <source>
        <dbReference type="Google" id="ProtNLM"/>
    </source>
</evidence>
<dbReference type="GO" id="GO:0019888">
    <property type="term" value="F:protein phosphatase regulator activity"/>
    <property type="evidence" value="ECO:0007669"/>
    <property type="project" value="TreeGrafter"/>
</dbReference>
<sequence>MFWQNNEENSLDVLLRSEEISLSAVLDNAYTLQEIRNGNQNLVQYLIKDEILVEIMAIALHSTVDATLPVKEQYKYPNMCTEVFSTFSTEITNAVFGSETCMNLIITCLDKPMNSVVASFFCKIVGNLFMRDAKKCVDFLIETPFVSKCIDHLEHGAIGELLFKLVGSPIDPELVQVINQWMHDGGLVEGLVSAFSPSKHPQEHYVACYVYSEIVGYFREVLYQSEEKGINCLLEALTSEHNISRIMDSMLQRDEAGFLNESIVAEGMELMEKLLETNTVWQRPSGTIDGDNRVDTWMGGIPESFTQVQGWQPDPERIVEKVIGSKSEEIFKGVLSDLEREPSIGGNSWKYLLDLIVEILDTNWSPSHLAIRNAFKNVPLTKLLDVCLAKPELNVLHRLVHKMVEYPLFSVCTPESPLIVYLFNDADVISYMRKHLTECLSTPLPSNLAQISKRSFLFHLGCSFQRARMNGGNKERLEAILRACSKWHELSSDLDAFTDRNKMADTDRAPSFTSSRTYNVEMDITPQQASNQMALLTLHEYESTNPSQQLPSHFDSSLSSLVTPFDKQCYSVDTRVSMDITPAFKKNDSTADETSFENLCSLKWSSMGDLTEEEEWPGEKNSGGEYESSEKSERSARSDNSIRSGEDWPGIESTSGEVKRKEDEWPGARSSLKKDDGSGFAPLEWDTNQIKGEQLTDDWPSSMDVSSPSPSSQSGASPAVWADFSSSMGGSSSDWTSSDPAMAGIVSGMISASIEKSSEC</sequence>
<feature type="compositionally biased region" description="Low complexity" evidence="3">
    <location>
        <begin position="700"/>
        <end position="718"/>
    </location>
</feature>
<dbReference type="InterPro" id="IPR016024">
    <property type="entry name" value="ARM-type_fold"/>
</dbReference>
<dbReference type="SUPFAM" id="SSF48371">
    <property type="entry name" value="ARM repeat"/>
    <property type="match status" value="1"/>
</dbReference>
<evidence type="ECO:0000256" key="3">
    <source>
        <dbReference type="SAM" id="MobiDB-lite"/>
    </source>
</evidence>
<feature type="compositionally biased region" description="Low complexity" evidence="3">
    <location>
        <begin position="725"/>
        <end position="739"/>
    </location>
</feature>
<dbReference type="Pfam" id="PF04499">
    <property type="entry name" value="SAPS"/>
    <property type="match status" value="1"/>
</dbReference>
<dbReference type="GO" id="GO:0019903">
    <property type="term" value="F:protein phosphatase binding"/>
    <property type="evidence" value="ECO:0007669"/>
    <property type="project" value="InterPro"/>
</dbReference>
<keyword evidence="5" id="KW-1185">Reference proteome</keyword>
<feature type="region of interest" description="Disordered" evidence="3">
    <location>
        <begin position="609"/>
        <end position="741"/>
    </location>
</feature>
<dbReference type="GO" id="GO:0005634">
    <property type="term" value="C:nucleus"/>
    <property type="evidence" value="ECO:0007669"/>
    <property type="project" value="TreeGrafter"/>
</dbReference>
<dbReference type="PANTHER" id="PTHR12634:SF8">
    <property type="entry name" value="FIERY MOUNTAIN, ISOFORM D"/>
    <property type="match status" value="1"/>
</dbReference>
<evidence type="ECO:0000256" key="1">
    <source>
        <dbReference type="ARBA" id="ARBA00006180"/>
    </source>
</evidence>
<dbReference type="AlphaFoldDB" id="A0AAV5SPX8"/>
<feature type="compositionally biased region" description="Basic and acidic residues" evidence="3">
    <location>
        <begin position="657"/>
        <end position="677"/>
    </location>
</feature>
<comment type="similarity">
    <text evidence="1">Belongs to the SAPS family.</text>
</comment>
<name>A0AAV5SPX8_9BILA</name>
<comment type="caution">
    <text evidence="4">The sequence shown here is derived from an EMBL/GenBank/DDBJ whole genome shotgun (WGS) entry which is preliminary data.</text>
</comment>
<keyword evidence="2" id="KW-0131">Cell cycle</keyword>
<evidence type="ECO:0000256" key="2">
    <source>
        <dbReference type="ARBA" id="ARBA00023306"/>
    </source>
</evidence>
<accession>A0AAV5SPX8</accession>
<dbReference type="InterPro" id="IPR007587">
    <property type="entry name" value="SAPS"/>
</dbReference>
<organism evidence="4 5">
    <name type="scientific">Pristionchus entomophagus</name>
    <dbReference type="NCBI Taxonomy" id="358040"/>
    <lineage>
        <taxon>Eukaryota</taxon>
        <taxon>Metazoa</taxon>
        <taxon>Ecdysozoa</taxon>
        <taxon>Nematoda</taxon>
        <taxon>Chromadorea</taxon>
        <taxon>Rhabditida</taxon>
        <taxon>Rhabditina</taxon>
        <taxon>Diplogasteromorpha</taxon>
        <taxon>Diplogasteroidea</taxon>
        <taxon>Neodiplogasteridae</taxon>
        <taxon>Pristionchus</taxon>
    </lineage>
</organism>
<proteinExistence type="inferred from homology"/>
<reference evidence="4" key="1">
    <citation type="submission" date="2023-10" db="EMBL/GenBank/DDBJ databases">
        <title>Genome assembly of Pristionchus species.</title>
        <authorList>
            <person name="Yoshida K."/>
            <person name="Sommer R.J."/>
        </authorList>
    </citation>
    <scope>NUCLEOTIDE SEQUENCE</scope>
    <source>
        <strain evidence="4">RS0144</strain>
    </source>
</reference>
<feature type="compositionally biased region" description="Basic and acidic residues" evidence="3">
    <location>
        <begin position="628"/>
        <end position="637"/>
    </location>
</feature>
<dbReference type="PANTHER" id="PTHR12634">
    <property type="entry name" value="SIT4 YEAST -ASSOCIATING PROTEIN-RELATED"/>
    <property type="match status" value="1"/>
</dbReference>
<evidence type="ECO:0000313" key="4">
    <source>
        <dbReference type="EMBL" id="GMS84655.1"/>
    </source>
</evidence>
<protein>
    <recommendedName>
        <fullName evidence="6">Saps-1</fullName>
    </recommendedName>
</protein>
<gene>
    <name evidence="4" type="ORF">PENTCL1PPCAC_6830</name>
</gene>
<dbReference type="GO" id="GO:0005829">
    <property type="term" value="C:cytosol"/>
    <property type="evidence" value="ECO:0007669"/>
    <property type="project" value="TreeGrafter"/>
</dbReference>